<evidence type="ECO:0000256" key="8">
    <source>
        <dbReference type="SAM" id="Phobius"/>
    </source>
</evidence>
<feature type="transmembrane region" description="Helical" evidence="8">
    <location>
        <begin position="40"/>
        <end position="65"/>
    </location>
</feature>
<keyword evidence="3" id="KW-0813">Transport</keyword>
<evidence type="ECO:0000313" key="10">
    <source>
        <dbReference type="Proteomes" id="UP001431784"/>
    </source>
</evidence>
<evidence type="ECO:0000256" key="4">
    <source>
        <dbReference type="ARBA" id="ARBA00022475"/>
    </source>
</evidence>
<keyword evidence="10" id="KW-1185">Reference proteome</keyword>
<sequence>MHSTDVPHIDGGASRAPAPLRQGVAALLWAHQARHRRKAVITLSALILLAVLVIMDFGSGPAAISPPDLLRALFMPDTISGGTRVIVWNIRLPVALMALAVGAMLGLAGAQMQTILGNPLADPFTLGVSSSASVGAAVAITLGLSVVPVAGTALVTLNAFVFACGASLLVFSLTRIRGVTPETMILFGIALMFSANAVLGLLQYSSSESQLTMIVFWMMGSLTRASMDKVYIASGVLGVGVFFFWRMRHALTALRMGDDRAASLGVDVSRLRLWAFIVIALLAATSVAFVGVIGFVGLVGPHIARLLVGEDQRYFLPLSMIASACLLVAASILSRTITPGVIYPIGIITALIGVPFFLALVLGRRKVM</sequence>
<reference evidence="9" key="1">
    <citation type="submission" date="2023-02" db="EMBL/GenBank/DDBJ databases">
        <title>Description of Roseinatronobacter alkalisoli sp. nov., an alkaliphilic bacerium isolated from soda soil.</title>
        <authorList>
            <person name="Wei W."/>
        </authorList>
    </citation>
    <scope>NUCLEOTIDE SEQUENCE</scope>
    <source>
        <strain evidence="9">HJB301</strain>
    </source>
</reference>
<evidence type="ECO:0000256" key="7">
    <source>
        <dbReference type="ARBA" id="ARBA00023136"/>
    </source>
</evidence>
<dbReference type="PANTHER" id="PTHR30472">
    <property type="entry name" value="FERRIC ENTEROBACTIN TRANSPORT SYSTEM PERMEASE PROTEIN"/>
    <property type="match status" value="1"/>
</dbReference>
<comment type="caution">
    <text evidence="9">The sequence shown here is derived from an EMBL/GenBank/DDBJ whole genome shotgun (WGS) entry which is preliminary data.</text>
</comment>
<dbReference type="RefSeq" id="WP_274353785.1">
    <property type="nucleotide sequence ID" value="NZ_JAQZSM010000025.1"/>
</dbReference>
<evidence type="ECO:0000256" key="5">
    <source>
        <dbReference type="ARBA" id="ARBA00022692"/>
    </source>
</evidence>
<dbReference type="InterPro" id="IPR000522">
    <property type="entry name" value="ABC_transptr_permease_BtuC"/>
</dbReference>
<accession>A0ABT5TG18</accession>
<proteinExistence type="inferred from homology"/>
<name>A0ABT5TG18_9RHOB</name>
<feature type="transmembrane region" description="Helical" evidence="8">
    <location>
        <begin position="120"/>
        <end position="147"/>
    </location>
</feature>
<evidence type="ECO:0000313" key="9">
    <source>
        <dbReference type="EMBL" id="MDD7973112.1"/>
    </source>
</evidence>
<dbReference type="Gene3D" id="1.10.3470.10">
    <property type="entry name" value="ABC transporter involved in vitamin B12 uptake, BtuC"/>
    <property type="match status" value="1"/>
</dbReference>
<comment type="subcellular location">
    <subcellularLocation>
        <location evidence="1">Cell membrane</location>
        <topology evidence="1">Multi-pass membrane protein</topology>
    </subcellularLocation>
</comment>
<evidence type="ECO:0000256" key="2">
    <source>
        <dbReference type="ARBA" id="ARBA00007935"/>
    </source>
</evidence>
<feature type="transmembrane region" description="Helical" evidence="8">
    <location>
        <begin position="153"/>
        <end position="173"/>
    </location>
</feature>
<evidence type="ECO:0000256" key="6">
    <source>
        <dbReference type="ARBA" id="ARBA00022989"/>
    </source>
</evidence>
<dbReference type="Proteomes" id="UP001431784">
    <property type="component" value="Unassembled WGS sequence"/>
</dbReference>
<feature type="transmembrane region" description="Helical" evidence="8">
    <location>
        <begin position="185"/>
        <end position="205"/>
    </location>
</feature>
<feature type="transmembrane region" description="Helical" evidence="8">
    <location>
        <begin position="341"/>
        <end position="362"/>
    </location>
</feature>
<gene>
    <name evidence="9" type="ORF">PUT78_18670</name>
</gene>
<dbReference type="EMBL" id="JAQZSM010000025">
    <property type="protein sequence ID" value="MDD7973112.1"/>
    <property type="molecule type" value="Genomic_DNA"/>
</dbReference>
<keyword evidence="6 8" id="KW-1133">Transmembrane helix</keyword>
<dbReference type="InterPro" id="IPR037294">
    <property type="entry name" value="ABC_BtuC-like"/>
</dbReference>
<feature type="transmembrane region" description="Helical" evidence="8">
    <location>
        <begin position="85"/>
        <end position="108"/>
    </location>
</feature>
<evidence type="ECO:0000256" key="3">
    <source>
        <dbReference type="ARBA" id="ARBA00022448"/>
    </source>
</evidence>
<feature type="transmembrane region" description="Helical" evidence="8">
    <location>
        <begin position="273"/>
        <end position="299"/>
    </location>
</feature>
<protein>
    <submittedName>
        <fullName evidence="9">Iron ABC transporter permease</fullName>
    </submittedName>
</protein>
<dbReference type="SUPFAM" id="SSF81345">
    <property type="entry name" value="ABC transporter involved in vitamin B12 uptake, BtuC"/>
    <property type="match status" value="1"/>
</dbReference>
<keyword evidence="7 8" id="KW-0472">Membrane</keyword>
<dbReference type="CDD" id="cd06550">
    <property type="entry name" value="TM_ABC_iron-siderophores_like"/>
    <property type="match status" value="1"/>
</dbReference>
<dbReference type="Pfam" id="PF01032">
    <property type="entry name" value="FecCD"/>
    <property type="match status" value="1"/>
</dbReference>
<organism evidence="9 10">
    <name type="scientific">Roseinatronobacter alkalisoli</name>
    <dbReference type="NCBI Taxonomy" id="3028235"/>
    <lineage>
        <taxon>Bacteria</taxon>
        <taxon>Pseudomonadati</taxon>
        <taxon>Pseudomonadota</taxon>
        <taxon>Alphaproteobacteria</taxon>
        <taxon>Rhodobacterales</taxon>
        <taxon>Paracoccaceae</taxon>
        <taxon>Roseinatronobacter</taxon>
    </lineage>
</organism>
<comment type="similarity">
    <text evidence="2">Belongs to the binding-protein-dependent transport system permease family. FecCD subfamily.</text>
</comment>
<dbReference type="PANTHER" id="PTHR30472:SF25">
    <property type="entry name" value="ABC TRANSPORTER PERMEASE PROTEIN MJ0876-RELATED"/>
    <property type="match status" value="1"/>
</dbReference>
<keyword evidence="4" id="KW-1003">Cell membrane</keyword>
<feature type="transmembrane region" description="Helical" evidence="8">
    <location>
        <begin position="225"/>
        <end position="245"/>
    </location>
</feature>
<evidence type="ECO:0000256" key="1">
    <source>
        <dbReference type="ARBA" id="ARBA00004651"/>
    </source>
</evidence>
<keyword evidence="5 8" id="KW-0812">Transmembrane</keyword>
<feature type="transmembrane region" description="Helical" evidence="8">
    <location>
        <begin position="314"/>
        <end position="334"/>
    </location>
</feature>